<name>A0ABV1C212_9FIRM</name>
<keyword evidence="4" id="KW-1185">Reference proteome</keyword>
<sequence length="110" mass="12444">MNNPLDEFGAKVRAEREARGLTQKQLAEKLGMSHRTVMQAEICRSNPKMETVILLAKELNISLDALVFPETATPNAVPKCVYDFFRGKTESEAEKLIDICRRIDELNHAK</sequence>
<organism evidence="3 4">
    <name type="scientific">Faecalibacterium intestinale</name>
    <dbReference type="NCBI Taxonomy" id="3133155"/>
    <lineage>
        <taxon>Bacteria</taxon>
        <taxon>Bacillati</taxon>
        <taxon>Bacillota</taxon>
        <taxon>Clostridia</taxon>
        <taxon>Eubacteriales</taxon>
        <taxon>Oscillospiraceae</taxon>
        <taxon>Faecalibacterium</taxon>
    </lineage>
</organism>
<feature type="domain" description="HTH cro/C1-type" evidence="2">
    <location>
        <begin position="12"/>
        <end position="66"/>
    </location>
</feature>
<dbReference type="SMART" id="SM00530">
    <property type="entry name" value="HTH_XRE"/>
    <property type="match status" value="1"/>
</dbReference>
<dbReference type="PROSITE" id="PS50943">
    <property type="entry name" value="HTH_CROC1"/>
    <property type="match status" value="1"/>
</dbReference>
<dbReference type="InterPro" id="IPR001387">
    <property type="entry name" value="Cro/C1-type_HTH"/>
</dbReference>
<evidence type="ECO:0000313" key="3">
    <source>
        <dbReference type="EMBL" id="MEQ2385385.1"/>
    </source>
</evidence>
<comment type="caution">
    <text evidence="3">The sequence shown here is derived from an EMBL/GenBank/DDBJ whole genome shotgun (WGS) entry which is preliminary data.</text>
</comment>
<reference evidence="3 4" key="1">
    <citation type="submission" date="2024-03" db="EMBL/GenBank/DDBJ databases">
        <title>Human intestinal bacterial collection.</title>
        <authorList>
            <person name="Pauvert C."/>
            <person name="Hitch T.C.A."/>
            <person name="Clavel T."/>
        </authorList>
    </citation>
    <scope>NUCLEOTIDE SEQUENCE [LARGE SCALE GENOMIC DNA]</scope>
    <source>
        <strain evidence="3 4">CLA-AA-H281</strain>
    </source>
</reference>
<dbReference type="InterPro" id="IPR050807">
    <property type="entry name" value="TransReg_Diox_bact_type"/>
</dbReference>
<dbReference type="Proteomes" id="UP001465119">
    <property type="component" value="Unassembled WGS sequence"/>
</dbReference>
<dbReference type="SUPFAM" id="SSF47413">
    <property type="entry name" value="lambda repressor-like DNA-binding domains"/>
    <property type="match status" value="1"/>
</dbReference>
<keyword evidence="1" id="KW-0238">DNA-binding</keyword>
<evidence type="ECO:0000259" key="2">
    <source>
        <dbReference type="PROSITE" id="PS50943"/>
    </source>
</evidence>
<dbReference type="Gene3D" id="1.10.260.40">
    <property type="entry name" value="lambda repressor-like DNA-binding domains"/>
    <property type="match status" value="1"/>
</dbReference>
<protein>
    <submittedName>
        <fullName evidence="3">Helix-turn-helix transcriptional regulator</fullName>
    </submittedName>
</protein>
<gene>
    <name evidence="3" type="ORF">WMO20_05480</name>
</gene>
<evidence type="ECO:0000256" key="1">
    <source>
        <dbReference type="ARBA" id="ARBA00023125"/>
    </source>
</evidence>
<dbReference type="InterPro" id="IPR010982">
    <property type="entry name" value="Lambda_DNA-bd_dom_sf"/>
</dbReference>
<dbReference type="RefSeq" id="WP_120021031.1">
    <property type="nucleotide sequence ID" value="NZ_JBBMEN010000004.1"/>
</dbReference>
<dbReference type="CDD" id="cd00093">
    <property type="entry name" value="HTH_XRE"/>
    <property type="match status" value="1"/>
</dbReference>
<dbReference type="PANTHER" id="PTHR46797">
    <property type="entry name" value="HTH-TYPE TRANSCRIPTIONAL REGULATOR"/>
    <property type="match status" value="1"/>
</dbReference>
<dbReference type="PANTHER" id="PTHR46797:SF1">
    <property type="entry name" value="METHYLPHOSPHONATE SYNTHASE"/>
    <property type="match status" value="1"/>
</dbReference>
<dbReference type="EMBL" id="JBBMEN010000004">
    <property type="protein sequence ID" value="MEQ2385385.1"/>
    <property type="molecule type" value="Genomic_DNA"/>
</dbReference>
<proteinExistence type="predicted"/>
<accession>A0ABV1C212</accession>
<evidence type="ECO:0000313" key="4">
    <source>
        <dbReference type="Proteomes" id="UP001465119"/>
    </source>
</evidence>
<dbReference type="Pfam" id="PF01381">
    <property type="entry name" value="HTH_3"/>
    <property type="match status" value="1"/>
</dbReference>